<accession>A0A238L276</accession>
<keyword evidence="2" id="KW-1185">Reference proteome</keyword>
<dbReference type="EMBL" id="FXYG01000005">
    <property type="protein sequence ID" value="SMX48970.1"/>
    <property type="molecule type" value="Genomic_DNA"/>
</dbReference>
<reference evidence="2" key="1">
    <citation type="submission" date="2017-05" db="EMBL/GenBank/DDBJ databases">
        <authorList>
            <person name="Rodrigo-Torres L."/>
            <person name="Arahal R. D."/>
            <person name="Lucena T."/>
        </authorList>
    </citation>
    <scope>NUCLEOTIDE SEQUENCE [LARGE SCALE GENOMIC DNA]</scope>
    <source>
        <strain evidence="2">CECT 8715</strain>
    </source>
</reference>
<evidence type="ECO:0000313" key="2">
    <source>
        <dbReference type="Proteomes" id="UP000202485"/>
    </source>
</evidence>
<evidence type="ECO:0000313" key="1">
    <source>
        <dbReference type="EMBL" id="SMX48970.1"/>
    </source>
</evidence>
<protein>
    <submittedName>
        <fullName evidence="1">Uncharacterized protein</fullName>
    </submittedName>
</protein>
<proteinExistence type="predicted"/>
<gene>
    <name evidence="1" type="ORF">RUA8715_03575</name>
</gene>
<dbReference type="Proteomes" id="UP000202485">
    <property type="component" value="Unassembled WGS sequence"/>
</dbReference>
<dbReference type="AlphaFoldDB" id="A0A238L276"/>
<organism evidence="1 2">
    <name type="scientific">Ruegeria arenilitoris</name>
    <dbReference type="NCBI Taxonomy" id="1173585"/>
    <lineage>
        <taxon>Bacteria</taxon>
        <taxon>Pseudomonadati</taxon>
        <taxon>Pseudomonadota</taxon>
        <taxon>Alphaproteobacteria</taxon>
        <taxon>Rhodobacterales</taxon>
        <taxon>Roseobacteraceae</taxon>
        <taxon>Ruegeria</taxon>
    </lineage>
</organism>
<name>A0A238L276_9RHOB</name>
<sequence>MREVVIEFVLSDMLNSVSEHTSLRHFGNQITLSGRQPNACGSRTASFTVKRLQIAGLLLIRHWRWRVTIPFARFDFVGRLFFF</sequence>